<reference evidence="2" key="1">
    <citation type="submission" date="2020-04" db="EMBL/GenBank/DDBJ databases">
        <authorList>
            <person name="Chiriac C."/>
            <person name="Salcher M."/>
            <person name="Ghai R."/>
            <person name="Kavagutti S V."/>
        </authorList>
    </citation>
    <scope>NUCLEOTIDE SEQUENCE</scope>
</reference>
<protein>
    <submittedName>
        <fullName evidence="2">Uncharacterized protein</fullName>
    </submittedName>
</protein>
<gene>
    <name evidence="2" type="ORF">UFOVP113_69</name>
    <name evidence="3" type="ORF">UFOVP225_56</name>
</gene>
<evidence type="ECO:0000313" key="2">
    <source>
        <dbReference type="EMBL" id="CAB4128677.1"/>
    </source>
</evidence>
<evidence type="ECO:0000256" key="1">
    <source>
        <dbReference type="SAM" id="MobiDB-lite"/>
    </source>
</evidence>
<feature type="compositionally biased region" description="Low complexity" evidence="1">
    <location>
        <begin position="56"/>
        <end position="70"/>
    </location>
</feature>
<organism evidence="2">
    <name type="scientific">uncultured Caudovirales phage</name>
    <dbReference type="NCBI Taxonomy" id="2100421"/>
    <lineage>
        <taxon>Viruses</taxon>
        <taxon>Duplodnaviria</taxon>
        <taxon>Heunggongvirae</taxon>
        <taxon>Uroviricota</taxon>
        <taxon>Caudoviricetes</taxon>
        <taxon>Peduoviridae</taxon>
        <taxon>Maltschvirus</taxon>
        <taxon>Maltschvirus maltsch</taxon>
    </lineage>
</organism>
<evidence type="ECO:0000313" key="3">
    <source>
        <dbReference type="EMBL" id="CAB5219329.1"/>
    </source>
</evidence>
<accession>A0A6J5L6N8</accession>
<dbReference type="EMBL" id="LR796231">
    <property type="protein sequence ID" value="CAB4128677.1"/>
    <property type="molecule type" value="Genomic_DNA"/>
</dbReference>
<name>A0A6J5L6N8_9CAUD</name>
<sequence>MEAKDPQFPISSKEEMADQLKAESADYAASQKPERNEGYMGSGVNQLVRGSQNVSPEPTTEGTGFTFTGTKDPYKI</sequence>
<feature type="region of interest" description="Disordered" evidence="1">
    <location>
        <begin position="22"/>
        <end position="76"/>
    </location>
</feature>
<proteinExistence type="predicted"/>
<dbReference type="EMBL" id="LR798275">
    <property type="protein sequence ID" value="CAB5219329.1"/>
    <property type="molecule type" value="Genomic_DNA"/>
</dbReference>
<feature type="compositionally biased region" description="Polar residues" evidence="1">
    <location>
        <begin position="43"/>
        <end position="55"/>
    </location>
</feature>